<gene>
    <name evidence="2" type="ORF">AXF42_Ash013839</name>
</gene>
<dbReference type="PANTHER" id="PTHR36351">
    <property type="entry name" value="EMBRYO SAC DEVELOPMENT ARREST 12"/>
    <property type="match status" value="1"/>
</dbReference>
<evidence type="ECO:0000313" key="2">
    <source>
        <dbReference type="EMBL" id="PKA58333.1"/>
    </source>
</evidence>
<sequence>MEELAPSASFPIVFFDGESEIDIGPITVHPSLSFKRFLTLISQKIGVPEHRISTSLVRRKKARLSPEIRRKVPIDESSDFAGIARERDCFVLALLKKSRRTRSGRRGEIYTEQTTILKRNHTAAGSGDDPPFGLSMSSSALWDVGRHLQNLERQRERYLLSTASAYSESKPPAPPSSLYEAWGVPVNPVPPDPAVCEECLGAKKGGQAPAFHWCVYDAVTVAFRSAVGPIQRPAKKHIEASA</sequence>
<proteinExistence type="predicted"/>
<feature type="domain" description="DUF7138" evidence="1">
    <location>
        <begin position="8"/>
        <end position="92"/>
    </location>
</feature>
<dbReference type="AlphaFoldDB" id="A0A2I0AS07"/>
<evidence type="ECO:0000259" key="1">
    <source>
        <dbReference type="Pfam" id="PF23596"/>
    </source>
</evidence>
<protein>
    <recommendedName>
        <fullName evidence="1">DUF7138 domain-containing protein</fullName>
    </recommendedName>
</protein>
<name>A0A2I0AS07_9ASPA</name>
<organism evidence="2 3">
    <name type="scientific">Apostasia shenzhenica</name>
    <dbReference type="NCBI Taxonomy" id="1088818"/>
    <lineage>
        <taxon>Eukaryota</taxon>
        <taxon>Viridiplantae</taxon>
        <taxon>Streptophyta</taxon>
        <taxon>Embryophyta</taxon>
        <taxon>Tracheophyta</taxon>
        <taxon>Spermatophyta</taxon>
        <taxon>Magnoliopsida</taxon>
        <taxon>Liliopsida</taxon>
        <taxon>Asparagales</taxon>
        <taxon>Orchidaceae</taxon>
        <taxon>Apostasioideae</taxon>
        <taxon>Apostasia</taxon>
    </lineage>
</organism>
<dbReference type="STRING" id="1088818.A0A2I0AS07"/>
<dbReference type="EMBL" id="KZ451953">
    <property type="protein sequence ID" value="PKA58333.1"/>
    <property type="molecule type" value="Genomic_DNA"/>
</dbReference>
<evidence type="ECO:0000313" key="3">
    <source>
        <dbReference type="Proteomes" id="UP000236161"/>
    </source>
</evidence>
<dbReference type="Pfam" id="PF23596">
    <property type="entry name" value="DUF7138"/>
    <property type="match status" value="1"/>
</dbReference>
<reference evidence="2 3" key="1">
    <citation type="journal article" date="2017" name="Nature">
        <title>The Apostasia genome and the evolution of orchids.</title>
        <authorList>
            <person name="Zhang G.Q."/>
            <person name="Liu K.W."/>
            <person name="Li Z."/>
            <person name="Lohaus R."/>
            <person name="Hsiao Y.Y."/>
            <person name="Niu S.C."/>
            <person name="Wang J.Y."/>
            <person name="Lin Y.C."/>
            <person name="Xu Q."/>
            <person name="Chen L.J."/>
            <person name="Yoshida K."/>
            <person name="Fujiwara S."/>
            <person name="Wang Z.W."/>
            <person name="Zhang Y.Q."/>
            <person name="Mitsuda N."/>
            <person name="Wang M."/>
            <person name="Liu G.H."/>
            <person name="Pecoraro L."/>
            <person name="Huang H.X."/>
            <person name="Xiao X.J."/>
            <person name="Lin M."/>
            <person name="Wu X.Y."/>
            <person name="Wu W.L."/>
            <person name="Chen Y.Y."/>
            <person name="Chang S.B."/>
            <person name="Sakamoto S."/>
            <person name="Ohme-Takagi M."/>
            <person name="Yagi M."/>
            <person name="Zeng S.J."/>
            <person name="Shen C.Y."/>
            <person name="Yeh C.M."/>
            <person name="Luo Y.B."/>
            <person name="Tsai W.C."/>
            <person name="Van de Peer Y."/>
            <person name="Liu Z.J."/>
        </authorList>
    </citation>
    <scope>NUCLEOTIDE SEQUENCE [LARGE SCALE GENOMIC DNA]</scope>
    <source>
        <strain evidence="3">cv. Shenzhen</strain>
        <tissue evidence="2">Stem</tissue>
    </source>
</reference>
<dbReference type="Proteomes" id="UP000236161">
    <property type="component" value="Unassembled WGS sequence"/>
</dbReference>
<dbReference type="InterPro" id="IPR055562">
    <property type="entry name" value="DUF7138"/>
</dbReference>
<keyword evidence="3" id="KW-1185">Reference proteome</keyword>
<dbReference type="OrthoDB" id="778072at2759"/>
<dbReference type="PANTHER" id="PTHR36351:SF1">
    <property type="entry name" value="EMBRYO SAC DEVELOPMENT ARREST 12"/>
    <property type="match status" value="1"/>
</dbReference>
<accession>A0A2I0AS07</accession>